<comment type="caution">
    <text evidence="2">The sequence shown here is derived from an EMBL/GenBank/DDBJ whole genome shotgun (WGS) entry which is preliminary data.</text>
</comment>
<gene>
    <name evidence="2" type="ORF">Vlu01_42020</name>
</gene>
<feature type="transmembrane region" description="Helical" evidence="1">
    <location>
        <begin position="17"/>
        <end position="38"/>
    </location>
</feature>
<organism evidence="2 3">
    <name type="scientific">Micromonospora lutea</name>
    <dbReference type="NCBI Taxonomy" id="419825"/>
    <lineage>
        <taxon>Bacteria</taxon>
        <taxon>Bacillati</taxon>
        <taxon>Actinomycetota</taxon>
        <taxon>Actinomycetes</taxon>
        <taxon>Micromonosporales</taxon>
        <taxon>Micromonosporaceae</taxon>
        <taxon>Micromonospora</taxon>
    </lineage>
</organism>
<accession>A0ABQ4J049</accession>
<reference evidence="2 3" key="1">
    <citation type="submission" date="2021-01" db="EMBL/GenBank/DDBJ databases">
        <title>Whole genome shotgun sequence of Verrucosispora lutea NBRC 106530.</title>
        <authorList>
            <person name="Komaki H."/>
            <person name="Tamura T."/>
        </authorList>
    </citation>
    <scope>NUCLEOTIDE SEQUENCE [LARGE SCALE GENOMIC DNA]</scope>
    <source>
        <strain evidence="2 3">NBRC 106530</strain>
    </source>
</reference>
<evidence type="ECO:0000313" key="2">
    <source>
        <dbReference type="EMBL" id="GIJ23578.1"/>
    </source>
</evidence>
<feature type="transmembrane region" description="Helical" evidence="1">
    <location>
        <begin position="151"/>
        <end position="169"/>
    </location>
</feature>
<dbReference type="EMBL" id="BOPB01000025">
    <property type="protein sequence ID" value="GIJ23578.1"/>
    <property type="molecule type" value="Genomic_DNA"/>
</dbReference>
<evidence type="ECO:0000256" key="1">
    <source>
        <dbReference type="SAM" id="Phobius"/>
    </source>
</evidence>
<protein>
    <submittedName>
        <fullName evidence="2">Uncharacterized protein</fullName>
    </submittedName>
</protein>
<proteinExistence type="predicted"/>
<name>A0ABQ4J049_9ACTN</name>
<keyword evidence="1" id="KW-0812">Transmembrane</keyword>
<keyword evidence="1" id="KW-0472">Membrane</keyword>
<keyword evidence="3" id="KW-1185">Reference proteome</keyword>
<sequence>MPDDRNYDAMEEELGKAAVGVLVAAIGGAASAGLQAAAKKLRSRVHSQLIDSDSSEIYEEWERSPRSVRAQGDLAAAIGWLAKNDVFFKSKIRELIEEAEALSTVQEAGSIVGDQISSTVTASGEAKVMSGVIHGGAHMGDNISKTNTTKIGGGILLAGLLVIAALYGFNQISSGNEITQNSTCQQFLEASSEDALRGLRQVGIELGVKTGSPLAPPAISYHCSGDPSARLGDVVLRYKGQF</sequence>
<keyword evidence="1" id="KW-1133">Transmembrane helix</keyword>
<dbReference type="Proteomes" id="UP000643165">
    <property type="component" value="Unassembled WGS sequence"/>
</dbReference>
<evidence type="ECO:0000313" key="3">
    <source>
        <dbReference type="Proteomes" id="UP000643165"/>
    </source>
</evidence>